<name>A0A0P1EFD5_9RHOB</name>
<dbReference type="RefSeq" id="WP_058278266.1">
    <property type="nucleotide sequence ID" value="NZ_CYPU01000043.1"/>
</dbReference>
<dbReference type="Proteomes" id="UP000050783">
    <property type="component" value="Unassembled WGS sequence"/>
</dbReference>
<gene>
    <name evidence="1" type="ORF">RUA4292_02935</name>
</gene>
<sequence>MNNADSKAWDLVLSIKPDDLIEFYEETEELSDLHRHIYQNFQMNGRFSCAHQEFFFYSNAAELYAISLHAQESIEP</sequence>
<protein>
    <submittedName>
        <fullName evidence="1">Uncharacterized protein</fullName>
    </submittedName>
</protein>
<evidence type="ECO:0000313" key="2">
    <source>
        <dbReference type="Proteomes" id="UP000050783"/>
    </source>
</evidence>
<organism evidence="1 2">
    <name type="scientific">Ruegeria atlantica</name>
    <dbReference type="NCBI Taxonomy" id="81569"/>
    <lineage>
        <taxon>Bacteria</taxon>
        <taxon>Pseudomonadati</taxon>
        <taxon>Pseudomonadota</taxon>
        <taxon>Alphaproteobacteria</taxon>
        <taxon>Rhodobacterales</taxon>
        <taxon>Roseobacteraceae</taxon>
        <taxon>Ruegeria</taxon>
    </lineage>
</organism>
<dbReference type="AlphaFoldDB" id="A0A0P1EFD5"/>
<reference evidence="1 2" key="1">
    <citation type="submission" date="2015-09" db="EMBL/GenBank/DDBJ databases">
        <authorList>
            <consortium name="Swine Surveillance"/>
        </authorList>
    </citation>
    <scope>NUCLEOTIDE SEQUENCE [LARGE SCALE GENOMIC DNA]</scope>
    <source>
        <strain evidence="1 2">CECT 4292</strain>
    </source>
</reference>
<proteinExistence type="predicted"/>
<evidence type="ECO:0000313" key="1">
    <source>
        <dbReference type="EMBL" id="CUH48746.1"/>
    </source>
</evidence>
<accession>A0A0P1EFD5</accession>
<dbReference type="GeneID" id="55494118"/>
<dbReference type="EMBL" id="CYPU01000043">
    <property type="protein sequence ID" value="CUH48746.1"/>
    <property type="molecule type" value="Genomic_DNA"/>
</dbReference>